<organism evidence="14 15">
    <name type="scientific">Rhodococcus artemisiae</name>
    <dbReference type="NCBI Taxonomy" id="714159"/>
    <lineage>
        <taxon>Bacteria</taxon>
        <taxon>Bacillati</taxon>
        <taxon>Actinomycetota</taxon>
        <taxon>Actinomycetes</taxon>
        <taxon>Mycobacteriales</taxon>
        <taxon>Nocardiaceae</taxon>
        <taxon>Rhodococcus</taxon>
    </lineage>
</organism>
<evidence type="ECO:0000256" key="4">
    <source>
        <dbReference type="ARBA" id="ARBA00013014"/>
    </source>
</evidence>
<evidence type="ECO:0000256" key="11">
    <source>
        <dbReference type="RuleBase" id="RU362068"/>
    </source>
</evidence>
<evidence type="ECO:0000313" key="15">
    <source>
        <dbReference type="Proteomes" id="UP001336020"/>
    </source>
</evidence>
<evidence type="ECO:0000256" key="10">
    <source>
        <dbReference type="ARBA" id="ARBA00048793"/>
    </source>
</evidence>
<keyword evidence="8 11" id="KW-0560">Oxidoreductase</keyword>
<dbReference type="RefSeq" id="WP_330135402.1">
    <property type="nucleotide sequence ID" value="NZ_JAUTXY010000011.1"/>
</dbReference>
<feature type="domain" description="Ketopantoate reductase C-terminal" evidence="13">
    <location>
        <begin position="173"/>
        <end position="312"/>
    </location>
</feature>
<accession>A0ABU7LF78</accession>
<dbReference type="InterPro" id="IPR050838">
    <property type="entry name" value="Ketopantoate_reductase"/>
</dbReference>
<evidence type="ECO:0000256" key="5">
    <source>
        <dbReference type="ARBA" id="ARBA00019465"/>
    </source>
</evidence>
<dbReference type="Pfam" id="PF02558">
    <property type="entry name" value="ApbA"/>
    <property type="match status" value="1"/>
</dbReference>
<dbReference type="PANTHER" id="PTHR43765:SF2">
    <property type="entry name" value="2-DEHYDROPANTOATE 2-REDUCTASE"/>
    <property type="match status" value="1"/>
</dbReference>
<evidence type="ECO:0000256" key="7">
    <source>
        <dbReference type="ARBA" id="ARBA00022857"/>
    </source>
</evidence>
<dbReference type="InterPro" id="IPR003710">
    <property type="entry name" value="ApbA"/>
</dbReference>
<dbReference type="Gene3D" id="3.40.50.720">
    <property type="entry name" value="NAD(P)-binding Rossmann-like Domain"/>
    <property type="match status" value="1"/>
</dbReference>
<comment type="caution">
    <text evidence="14">The sequence shown here is derived from an EMBL/GenBank/DDBJ whole genome shotgun (WGS) entry which is preliminary data.</text>
</comment>
<evidence type="ECO:0000256" key="2">
    <source>
        <dbReference type="ARBA" id="ARBA00004994"/>
    </source>
</evidence>
<gene>
    <name evidence="14" type="ORF">Q7514_22095</name>
</gene>
<comment type="catalytic activity">
    <reaction evidence="10 11">
        <text>(R)-pantoate + NADP(+) = 2-dehydropantoate + NADPH + H(+)</text>
        <dbReference type="Rhea" id="RHEA:16233"/>
        <dbReference type="ChEBI" id="CHEBI:11561"/>
        <dbReference type="ChEBI" id="CHEBI:15378"/>
        <dbReference type="ChEBI" id="CHEBI:15980"/>
        <dbReference type="ChEBI" id="CHEBI:57783"/>
        <dbReference type="ChEBI" id="CHEBI:58349"/>
        <dbReference type="EC" id="1.1.1.169"/>
    </reaction>
</comment>
<evidence type="ECO:0000259" key="13">
    <source>
        <dbReference type="Pfam" id="PF08546"/>
    </source>
</evidence>
<feature type="domain" description="Ketopantoate reductase N-terminal" evidence="12">
    <location>
        <begin position="4"/>
        <end position="149"/>
    </location>
</feature>
<evidence type="ECO:0000259" key="12">
    <source>
        <dbReference type="Pfam" id="PF02558"/>
    </source>
</evidence>
<dbReference type="InterPro" id="IPR013332">
    <property type="entry name" value="KPR_N"/>
</dbReference>
<evidence type="ECO:0000256" key="6">
    <source>
        <dbReference type="ARBA" id="ARBA00022655"/>
    </source>
</evidence>
<evidence type="ECO:0000256" key="3">
    <source>
        <dbReference type="ARBA" id="ARBA00007870"/>
    </source>
</evidence>
<dbReference type="Pfam" id="PF08546">
    <property type="entry name" value="ApbA_C"/>
    <property type="match status" value="1"/>
</dbReference>
<dbReference type="InterPro" id="IPR036291">
    <property type="entry name" value="NAD(P)-bd_dom_sf"/>
</dbReference>
<dbReference type="EC" id="1.1.1.169" evidence="4 11"/>
<dbReference type="NCBIfam" id="NF006083">
    <property type="entry name" value="PRK08229.1"/>
    <property type="match status" value="1"/>
</dbReference>
<sequence length="332" mass="35640">MPRIAVYGAGSIGCYVGGRLAAVGADVVFVGRQRIADEVREHGLRFSDLDGADVRVAAVDYRTDPDAVVDASLVLVTVKSSATPDVAAALAPLLRNDAVVVSLQNGLSNAVVLREKITRPVLTGMVPFNVVAQGEGLFHQGSEGGIEVEDSGLLAPYLSLFDAAGLPLTVRSDMDAVLWAKLLLNLNNPINALSGLPLKTELSQRSYRRCIAAAQREALAVGKVAGRTAARLTPLPPAWIPRLLTVPDIVFRNVASSMLAIDPLARSSMWEDLEAGRVTEVDWINGEVVRLGREYGVATPVNDRLVELIRDAERGGRRNWSGPELLDVLLRR</sequence>
<proteinExistence type="inferred from homology"/>
<keyword evidence="6 11" id="KW-0566">Pantothenate biosynthesis</keyword>
<comment type="function">
    <text evidence="1 11">Catalyzes the NADPH-dependent reduction of ketopantoate into pantoic acid.</text>
</comment>
<dbReference type="SUPFAM" id="SSF51735">
    <property type="entry name" value="NAD(P)-binding Rossmann-fold domains"/>
    <property type="match status" value="1"/>
</dbReference>
<keyword evidence="15" id="KW-1185">Reference proteome</keyword>
<dbReference type="InterPro" id="IPR013328">
    <property type="entry name" value="6PGD_dom2"/>
</dbReference>
<reference evidence="14 15" key="1">
    <citation type="submission" date="2023-07" db="EMBL/GenBank/DDBJ databases">
        <authorList>
            <person name="Girao M."/>
            <person name="Carvalho M.F."/>
        </authorList>
    </citation>
    <scope>NUCLEOTIDE SEQUENCE [LARGE SCALE GENOMIC DNA]</scope>
    <source>
        <strain evidence="14 15">YIM65754</strain>
    </source>
</reference>
<keyword evidence="7 11" id="KW-0521">NADP</keyword>
<dbReference type="PANTHER" id="PTHR43765">
    <property type="entry name" value="2-DEHYDROPANTOATE 2-REDUCTASE-RELATED"/>
    <property type="match status" value="1"/>
</dbReference>
<evidence type="ECO:0000256" key="9">
    <source>
        <dbReference type="ARBA" id="ARBA00032024"/>
    </source>
</evidence>
<dbReference type="SUPFAM" id="SSF48179">
    <property type="entry name" value="6-phosphogluconate dehydrogenase C-terminal domain-like"/>
    <property type="match status" value="1"/>
</dbReference>
<dbReference type="InterPro" id="IPR013752">
    <property type="entry name" value="KPA_reductase"/>
</dbReference>
<evidence type="ECO:0000313" key="14">
    <source>
        <dbReference type="EMBL" id="MEE2060216.1"/>
    </source>
</evidence>
<dbReference type="Gene3D" id="1.10.1040.10">
    <property type="entry name" value="N-(1-d-carboxylethyl)-l-norvaline Dehydrogenase, domain 2"/>
    <property type="match status" value="1"/>
</dbReference>
<evidence type="ECO:0000256" key="8">
    <source>
        <dbReference type="ARBA" id="ARBA00023002"/>
    </source>
</evidence>
<protein>
    <recommendedName>
        <fullName evidence="5 11">2-dehydropantoate 2-reductase</fullName>
        <ecNumber evidence="4 11">1.1.1.169</ecNumber>
    </recommendedName>
    <alternativeName>
        <fullName evidence="9 11">Ketopantoate reductase</fullName>
    </alternativeName>
</protein>
<comment type="similarity">
    <text evidence="3 11">Belongs to the ketopantoate reductase family.</text>
</comment>
<dbReference type="NCBIfam" id="TIGR00745">
    <property type="entry name" value="apbA_panE"/>
    <property type="match status" value="1"/>
</dbReference>
<dbReference type="InterPro" id="IPR008927">
    <property type="entry name" value="6-PGluconate_DH-like_C_sf"/>
</dbReference>
<dbReference type="EMBL" id="JAUTXY010000011">
    <property type="protein sequence ID" value="MEE2060216.1"/>
    <property type="molecule type" value="Genomic_DNA"/>
</dbReference>
<dbReference type="Proteomes" id="UP001336020">
    <property type="component" value="Unassembled WGS sequence"/>
</dbReference>
<name>A0ABU7LF78_9NOCA</name>
<dbReference type="GO" id="GO:0008677">
    <property type="term" value="F:2-dehydropantoate 2-reductase activity"/>
    <property type="evidence" value="ECO:0007669"/>
    <property type="project" value="UniProtKB-EC"/>
</dbReference>
<evidence type="ECO:0000256" key="1">
    <source>
        <dbReference type="ARBA" id="ARBA00002919"/>
    </source>
</evidence>
<comment type="pathway">
    <text evidence="2 11">Cofactor biosynthesis; (R)-pantothenate biosynthesis; (R)-pantoate from 3-methyl-2-oxobutanoate: step 2/2.</text>
</comment>